<comment type="caution">
    <text evidence="1">The sequence shown here is derived from an EMBL/GenBank/DDBJ whole genome shotgun (WGS) entry which is preliminary data.</text>
</comment>
<organism evidence="1 2">
    <name type="scientific">Ruthenibacterium lactatiformans</name>
    <dbReference type="NCBI Taxonomy" id="1550024"/>
    <lineage>
        <taxon>Bacteria</taxon>
        <taxon>Bacillati</taxon>
        <taxon>Bacillota</taxon>
        <taxon>Clostridia</taxon>
        <taxon>Eubacteriales</taxon>
        <taxon>Oscillospiraceae</taxon>
        <taxon>Ruthenibacterium</taxon>
    </lineage>
</organism>
<reference evidence="1" key="1">
    <citation type="submission" date="2015-02" db="EMBL/GenBank/DDBJ databases">
        <title>A novel member of the family Ruminococcaceae isolated from human feces.</title>
        <authorList>
            <person name="Shkoporov A.N."/>
            <person name="Chaplin A.V."/>
            <person name="Motuzova O.V."/>
            <person name="Kafarskaia L.I."/>
            <person name="Khokhlova E.V."/>
            <person name="Efimov B.A."/>
        </authorList>
    </citation>
    <scope>NUCLEOTIDE SEQUENCE [LARGE SCALE GENOMIC DNA]</scope>
    <source>
        <strain evidence="1">585-1</strain>
    </source>
</reference>
<keyword evidence="2" id="KW-1185">Reference proteome</keyword>
<gene>
    <name evidence="1" type="ORF">TQ39_03255</name>
</gene>
<sequence length="206" mass="23420">MERLTYDFCVGNKHCWQVKGADNLECREVCRNQGEKGCTDCPIAKAFDRLAAYEETGLDPEEIERILDSYGRGMTLRTENAQRLGIIKEISTNRLRELAQAEKEGRLVVLQNVKYTDSDGEKALRHRGSGCAALRSTYGVETDPEIITNADRIRAMDDKEISVLLSAVKFRRECFIKIPDFLSIQDAYKWLQQPAEEADHESNSEP</sequence>
<dbReference type="RefSeq" id="WP_050004541.1">
    <property type="nucleotide sequence ID" value="NZ_JXXK01000002.1"/>
</dbReference>
<dbReference type="GeneID" id="42855653"/>
<dbReference type="AlphaFoldDB" id="A0A0D8J610"/>
<evidence type="ECO:0000313" key="1">
    <source>
        <dbReference type="EMBL" id="KJF41228.1"/>
    </source>
</evidence>
<proteinExistence type="predicted"/>
<accession>A0A0D8J610</accession>
<dbReference type="Proteomes" id="UP000032483">
    <property type="component" value="Unassembled WGS sequence"/>
</dbReference>
<dbReference type="EMBL" id="JXXK01000002">
    <property type="protein sequence ID" value="KJF41228.1"/>
    <property type="molecule type" value="Genomic_DNA"/>
</dbReference>
<name>A0A0D8J610_9FIRM</name>
<protein>
    <submittedName>
        <fullName evidence="1">Uncharacterized protein</fullName>
    </submittedName>
</protein>
<evidence type="ECO:0000313" key="2">
    <source>
        <dbReference type="Proteomes" id="UP000032483"/>
    </source>
</evidence>